<feature type="region of interest" description="Disordered" evidence="5">
    <location>
        <begin position="64"/>
        <end position="88"/>
    </location>
</feature>
<keyword evidence="2" id="KW-0645">Protease</keyword>
<comment type="caution">
    <text evidence="6">The sequence shown here is derived from an EMBL/GenBank/DDBJ whole genome shotgun (WGS) entry which is preliminary data.</text>
</comment>
<dbReference type="EMBL" id="JBBPFD010000014">
    <property type="protein sequence ID" value="KAK7899606.1"/>
    <property type="molecule type" value="Genomic_DNA"/>
</dbReference>
<organism evidence="6 7">
    <name type="scientific">Mugilogobius chulae</name>
    <name type="common">yellowstripe goby</name>
    <dbReference type="NCBI Taxonomy" id="88201"/>
    <lineage>
        <taxon>Eukaryota</taxon>
        <taxon>Metazoa</taxon>
        <taxon>Chordata</taxon>
        <taxon>Craniata</taxon>
        <taxon>Vertebrata</taxon>
        <taxon>Euteleostomi</taxon>
        <taxon>Actinopterygii</taxon>
        <taxon>Neopterygii</taxon>
        <taxon>Teleostei</taxon>
        <taxon>Neoteleostei</taxon>
        <taxon>Acanthomorphata</taxon>
        <taxon>Gobiaria</taxon>
        <taxon>Gobiiformes</taxon>
        <taxon>Gobioidei</taxon>
        <taxon>Gobiidae</taxon>
        <taxon>Gobionellinae</taxon>
        <taxon>Mugilogobius</taxon>
    </lineage>
</organism>
<protein>
    <submittedName>
        <fullName evidence="6">Uncharacterized protein</fullName>
    </submittedName>
</protein>
<gene>
    <name evidence="6" type="ORF">WMY93_020459</name>
</gene>
<accession>A0AAW0NTZ7</accession>
<evidence type="ECO:0000313" key="7">
    <source>
        <dbReference type="Proteomes" id="UP001460270"/>
    </source>
</evidence>
<feature type="compositionally biased region" description="Basic residues" evidence="5">
    <location>
        <begin position="70"/>
        <end position="82"/>
    </location>
</feature>
<sequence>MLESINVTERLHWPKTELSKKSILNSDKAVVSPSQVYLDKFPTDVLKDLLTLRSTSYNVLLQAEDTERRSPKRSPHRKRKTVKQGVSVNKKKHPVILSKKSHESSKAIQSNYIFSSSTSSLPRPTKSMSVVGSTFSLIPRSHLRKAYIPSLPSTKLPYLNKSLKLEEAENSRKLCILAAIKPTNVEQEKAKFFKSDFTYNPQFEYSNPLSPLVLAKHGSASERFLTQAVHIMEVALQRYGSYERFEQVTGGNLLSKSRIWTSVKKYMEKEGCVGEIVVQVTDDLLSRASMTVVNSRPTLTINTATAREHWLEGMLRHEIGTHYFRSLNNVHQPWSSSAGRRRHNLRPLNPTEEGLASIHSVLFRRDPTLWRAALLYYTVYQASSMSFCQLFHCLGRFLQDPHTRWDYCVRAKRGQRDTTLPGCFSKDQVYLDGILKILRHRDKINFPLLMSLGKVAFEDVDRLKPLAQMDNIRIPHFMQDQARYQEQLTKIMTVNHLTDEELRTII</sequence>
<evidence type="ECO:0000256" key="2">
    <source>
        <dbReference type="ARBA" id="ARBA00022670"/>
    </source>
</evidence>
<dbReference type="GO" id="GO:0008237">
    <property type="term" value="F:metallopeptidase activity"/>
    <property type="evidence" value="ECO:0007669"/>
    <property type="project" value="UniProtKB-KW"/>
</dbReference>
<name>A0AAW0NTZ7_9GOBI</name>
<dbReference type="InterPro" id="IPR012548">
    <property type="entry name" value="MATCAP"/>
</dbReference>
<dbReference type="GO" id="GO:0006508">
    <property type="term" value="P:proteolysis"/>
    <property type="evidence" value="ECO:0007669"/>
    <property type="project" value="UniProtKB-KW"/>
</dbReference>
<evidence type="ECO:0000256" key="3">
    <source>
        <dbReference type="ARBA" id="ARBA00022801"/>
    </source>
</evidence>
<dbReference type="Pfam" id="PF08014">
    <property type="entry name" value="MATCAP"/>
    <property type="match status" value="1"/>
</dbReference>
<keyword evidence="4" id="KW-0482">Metalloprotease</keyword>
<dbReference type="SMART" id="SM01154">
    <property type="entry name" value="DUF1704"/>
    <property type="match status" value="1"/>
</dbReference>
<keyword evidence="3" id="KW-0378">Hydrolase</keyword>
<comment type="cofactor">
    <cofactor evidence="1">
        <name>Zn(2+)</name>
        <dbReference type="ChEBI" id="CHEBI:29105"/>
    </cofactor>
</comment>
<proteinExistence type="predicted"/>
<dbReference type="Proteomes" id="UP001460270">
    <property type="component" value="Unassembled WGS sequence"/>
</dbReference>
<evidence type="ECO:0000313" key="6">
    <source>
        <dbReference type="EMBL" id="KAK7899606.1"/>
    </source>
</evidence>
<evidence type="ECO:0000256" key="5">
    <source>
        <dbReference type="SAM" id="MobiDB-lite"/>
    </source>
</evidence>
<dbReference type="PANTHER" id="PTHR31817:SF3">
    <property type="entry name" value="TYROSINE CARBOXYPEPTIDASE MATCAP2-RELATED"/>
    <property type="match status" value="1"/>
</dbReference>
<reference evidence="7" key="1">
    <citation type="submission" date="2024-04" db="EMBL/GenBank/DDBJ databases">
        <title>Salinicola lusitanus LLJ914,a marine bacterium isolated from the Okinawa Trough.</title>
        <authorList>
            <person name="Li J."/>
        </authorList>
    </citation>
    <scope>NUCLEOTIDE SEQUENCE [LARGE SCALE GENOMIC DNA]</scope>
</reference>
<dbReference type="AlphaFoldDB" id="A0AAW0NTZ7"/>
<evidence type="ECO:0000256" key="4">
    <source>
        <dbReference type="ARBA" id="ARBA00023049"/>
    </source>
</evidence>
<keyword evidence="7" id="KW-1185">Reference proteome</keyword>
<dbReference type="PANTHER" id="PTHR31817">
    <property type="match status" value="1"/>
</dbReference>
<evidence type="ECO:0000256" key="1">
    <source>
        <dbReference type="ARBA" id="ARBA00001947"/>
    </source>
</evidence>